<feature type="domain" description="SHSP" evidence="5">
    <location>
        <begin position="26"/>
        <end position="137"/>
    </location>
</feature>
<reference evidence="6 7" key="1">
    <citation type="submission" date="2021-06" db="EMBL/GenBank/DDBJ databases">
        <title>Caerostris darwini draft genome.</title>
        <authorList>
            <person name="Kono N."/>
            <person name="Arakawa K."/>
        </authorList>
    </citation>
    <scope>NUCLEOTIDE SEQUENCE [LARGE SCALE GENOMIC DNA]</scope>
</reference>
<protein>
    <submittedName>
        <fullName evidence="6">Protein lethal(2)essential for life</fullName>
    </submittedName>
</protein>
<dbReference type="GO" id="GO:0009408">
    <property type="term" value="P:response to heat"/>
    <property type="evidence" value="ECO:0007669"/>
    <property type="project" value="TreeGrafter"/>
</dbReference>
<dbReference type="Gene3D" id="2.60.40.790">
    <property type="match status" value="1"/>
</dbReference>
<dbReference type="AlphaFoldDB" id="A0AAV4UZ45"/>
<evidence type="ECO:0000313" key="6">
    <source>
        <dbReference type="EMBL" id="GIY63087.1"/>
    </source>
</evidence>
<keyword evidence="1" id="KW-0346">Stress response</keyword>
<keyword evidence="7" id="KW-1185">Reference proteome</keyword>
<dbReference type="SUPFAM" id="SSF49764">
    <property type="entry name" value="HSP20-like chaperones"/>
    <property type="match status" value="1"/>
</dbReference>
<evidence type="ECO:0000313" key="7">
    <source>
        <dbReference type="Proteomes" id="UP001054837"/>
    </source>
</evidence>
<dbReference type="Proteomes" id="UP001054837">
    <property type="component" value="Unassembled WGS sequence"/>
</dbReference>
<evidence type="ECO:0000256" key="3">
    <source>
        <dbReference type="RuleBase" id="RU003616"/>
    </source>
</evidence>
<keyword evidence="4" id="KW-0175">Coiled coil</keyword>
<dbReference type="InterPro" id="IPR001436">
    <property type="entry name" value="Alpha-crystallin/sHSP_animal"/>
</dbReference>
<evidence type="ECO:0000259" key="5">
    <source>
        <dbReference type="PROSITE" id="PS01031"/>
    </source>
</evidence>
<feature type="coiled-coil region" evidence="4">
    <location>
        <begin position="144"/>
        <end position="191"/>
    </location>
</feature>
<dbReference type="GO" id="GO:0005634">
    <property type="term" value="C:nucleus"/>
    <property type="evidence" value="ECO:0007669"/>
    <property type="project" value="TreeGrafter"/>
</dbReference>
<dbReference type="Pfam" id="PF00011">
    <property type="entry name" value="HSP20"/>
    <property type="match status" value="1"/>
</dbReference>
<dbReference type="InterPro" id="IPR008978">
    <property type="entry name" value="HSP20-like_chaperone"/>
</dbReference>
<dbReference type="PRINTS" id="PR00299">
    <property type="entry name" value="ACRYSTALLIN"/>
</dbReference>
<dbReference type="InterPro" id="IPR002068">
    <property type="entry name" value="A-crystallin/Hsp20_dom"/>
</dbReference>
<gene>
    <name evidence="6" type="primary">l(2)efl</name>
    <name evidence="6" type="ORF">CDAR_492181</name>
</gene>
<evidence type="ECO:0000256" key="1">
    <source>
        <dbReference type="ARBA" id="ARBA00023016"/>
    </source>
</evidence>
<proteinExistence type="inferred from homology"/>
<organism evidence="6 7">
    <name type="scientific">Caerostris darwini</name>
    <dbReference type="NCBI Taxonomy" id="1538125"/>
    <lineage>
        <taxon>Eukaryota</taxon>
        <taxon>Metazoa</taxon>
        <taxon>Ecdysozoa</taxon>
        <taxon>Arthropoda</taxon>
        <taxon>Chelicerata</taxon>
        <taxon>Arachnida</taxon>
        <taxon>Araneae</taxon>
        <taxon>Araneomorphae</taxon>
        <taxon>Entelegynae</taxon>
        <taxon>Araneoidea</taxon>
        <taxon>Araneidae</taxon>
        <taxon>Caerostris</taxon>
    </lineage>
</organism>
<dbReference type="GO" id="GO:0042026">
    <property type="term" value="P:protein refolding"/>
    <property type="evidence" value="ECO:0007669"/>
    <property type="project" value="TreeGrafter"/>
</dbReference>
<dbReference type="PROSITE" id="PS01031">
    <property type="entry name" value="SHSP"/>
    <property type="match status" value="1"/>
</dbReference>
<dbReference type="GO" id="GO:0005737">
    <property type="term" value="C:cytoplasm"/>
    <property type="evidence" value="ECO:0007669"/>
    <property type="project" value="TreeGrafter"/>
</dbReference>
<name>A0AAV4UZ45_9ARAC</name>
<comment type="similarity">
    <text evidence="2 3">Belongs to the small heat shock protein (HSP20) family.</text>
</comment>
<dbReference type="GO" id="GO:0051082">
    <property type="term" value="F:unfolded protein binding"/>
    <property type="evidence" value="ECO:0007669"/>
    <property type="project" value="TreeGrafter"/>
</dbReference>
<comment type="caution">
    <text evidence="6">The sequence shown here is derived from an EMBL/GenBank/DDBJ whole genome shotgun (WGS) entry which is preliminary data.</text>
</comment>
<evidence type="ECO:0000256" key="4">
    <source>
        <dbReference type="SAM" id="Coils"/>
    </source>
</evidence>
<dbReference type="CDD" id="cd06526">
    <property type="entry name" value="metazoan_ACD"/>
    <property type="match status" value="1"/>
</dbReference>
<accession>A0AAV4UZ45</accession>
<dbReference type="PANTHER" id="PTHR45640:SF13">
    <property type="entry name" value="HEAT SHOCK PROTEIN 22-RELATED"/>
    <property type="match status" value="1"/>
</dbReference>
<dbReference type="EMBL" id="BPLQ01012162">
    <property type="protein sequence ID" value="GIY63087.1"/>
    <property type="molecule type" value="Genomic_DNA"/>
</dbReference>
<dbReference type="PANTHER" id="PTHR45640">
    <property type="entry name" value="HEAT SHOCK PROTEIN HSP-12.2-RELATED"/>
    <property type="match status" value="1"/>
</dbReference>
<evidence type="ECO:0000256" key="2">
    <source>
        <dbReference type="PROSITE-ProRule" id="PRU00285"/>
    </source>
</evidence>
<sequence length="209" mass="24138">MFGRVLGDLYEPSGVFNTPYFIIPQSPQATVAPRRSNDKRDSNKAQVLANLKHFRPHEIDIKTIDNFVVIHAKHEERADEHGFVSREFTRRCQPPDDVEPHTVTASLSQDGVLTLQAPRKMLEPPPKNERNVPITIQLPVAVVVAQKQQQQQLQKQQQQQLQKQQQQQLQEQQQQQLQEQQQQAAQQVKKEPKQCNGLFAVFLNYFIFS</sequence>